<dbReference type="PANTHER" id="PTHR37945:SF1">
    <property type="entry name" value="EXTRACELLULAR TUNGSTATE BINDING PROTEIN"/>
    <property type="match status" value="1"/>
</dbReference>
<sequence length="297" mass="32677">MFFVTMRRFMVGITLLILASTPALANDQLQSTTKGPAEPGIVRACVIGGMTMTGLWNEIVQRFEAEHPYKVKLVATGARPKISPAFRRGEADFLVMHSGDITTDLVADGYGINMRACARNDLVLLGPASDPAGIRGFKDGAKALQRIAETKSTFLDVNSNGPREIGHTLWKRAGIRPKGDWFIQDEALRSDDIPLYADKKNAYFIFGRMPITQDKHPSGKVVILVDQDPTMRRPYVFMEANPARSPHVNQAGAKALGDFILSERIQTFMAGYGKEQNGGVPFFYPVWPVGPAMHPGQ</sequence>
<dbReference type="PANTHER" id="PTHR37945">
    <property type="entry name" value="EXTRACELLULAR TUNGSTATE BINDING PROTEIN"/>
    <property type="match status" value="1"/>
</dbReference>
<evidence type="ECO:0000256" key="1">
    <source>
        <dbReference type="SAM" id="SignalP"/>
    </source>
</evidence>
<organism evidence="2 3">
    <name type="scientific">Syntrophotalea carbinolica (strain DSM 2380 / NBRC 103641 / GraBd1)</name>
    <name type="common">Pelobacter carbinolicus</name>
    <dbReference type="NCBI Taxonomy" id="338963"/>
    <lineage>
        <taxon>Bacteria</taxon>
        <taxon>Pseudomonadati</taxon>
        <taxon>Thermodesulfobacteriota</taxon>
        <taxon>Desulfuromonadia</taxon>
        <taxon>Desulfuromonadales</taxon>
        <taxon>Syntrophotaleaceae</taxon>
        <taxon>Syntrophotalea</taxon>
    </lineage>
</organism>
<dbReference type="OrthoDB" id="186379at2"/>
<dbReference type="Gene3D" id="3.40.190.10">
    <property type="entry name" value="Periplasmic binding protein-like II"/>
    <property type="match status" value="2"/>
</dbReference>
<feature type="signal peptide" evidence="1">
    <location>
        <begin position="1"/>
        <end position="25"/>
    </location>
</feature>
<dbReference type="Proteomes" id="UP000002534">
    <property type="component" value="Chromosome"/>
</dbReference>
<proteinExistence type="predicted"/>
<dbReference type="HOGENOM" id="CLU_061511_0_0_7"/>
<dbReference type="AlphaFoldDB" id="Q3A1W9"/>
<dbReference type="SUPFAM" id="SSF53850">
    <property type="entry name" value="Periplasmic binding protein-like II"/>
    <property type="match status" value="1"/>
</dbReference>
<dbReference type="STRING" id="338963.Pcar_2399"/>
<dbReference type="Pfam" id="PF13531">
    <property type="entry name" value="SBP_bac_11"/>
    <property type="match status" value="1"/>
</dbReference>
<dbReference type="EMBL" id="CP000142">
    <property type="protein sequence ID" value="ABA89638.1"/>
    <property type="molecule type" value="Genomic_DNA"/>
</dbReference>
<reference evidence="2 3" key="2">
    <citation type="journal article" date="2012" name="BMC Genomics">
        <title>The genome of Pelobacter carbinolicus reveals surprising metabolic capabilities and physiological features.</title>
        <authorList>
            <person name="Aklujkar M."/>
            <person name="Haveman S.A."/>
            <person name="Didonato R.Jr."/>
            <person name="Chertkov O."/>
            <person name="Han C.S."/>
            <person name="Land M.L."/>
            <person name="Brown P."/>
            <person name="Lovley D.R."/>
        </authorList>
    </citation>
    <scope>NUCLEOTIDE SEQUENCE [LARGE SCALE GENOMIC DNA]</scope>
    <source>
        <strain evidence="3">DSM 2380 / NBRC 103641 / GraBd1</strain>
    </source>
</reference>
<feature type="chain" id="PRO_5004223585" evidence="1">
    <location>
        <begin position="26"/>
        <end position="297"/>
    </location>
</feature>
<gene>
    <name evidence="2" type="ordered locus">Pcar_2399</name>
</gene>
<evidence type="ECO:0000313" key="2">
    <source>
        <dbReference type="EMBL" id="ABA89638.1"/>
    </source>
</evidence>
<keyword evidence="1" id="KW-0732">Signal</keyword>
<dbReference type="KEGG" id="pca:Pcar_2399"/>
<protein>
    <submittedName>
        <fullName evidence="2">ABC transporter, periplasmic substrate-binding protein</fullName>
    </submittedName>
</protein>
<dbReference type="eggNOG" id="COG2998">
    <property type="taxonomic scope" value="Bacteria"/>
</dbReference>
<name>Q3A1W9_SYNC1</name>
<evidence type="ECO:0000313" key="3">
    <source>
        <dbReference type="Proteomes" id="UP000002534"/>
    </source>
</evidence>
<accession>Q3A1W9</accession>
<reference evidence="3" key="1">
    <citation type="submission" date="2005-10" db="EMBL/GenBank/DDBJ databases">
        <title>Complete sequence of Pelobacter carbinolicus DSM 2380.</title>
        <authorList>
            <person name="Copeland A."/>
            <person name="Lucas S."/>
            <person name="Lapidus A."/>
            <person name="Barry K."/>
            <person name="Detter J.C."/>
            <person name="Glavina T."/>
            <person name="Hammon N."/>
            <person name="Israni S."/>
            <person name="Pitluck S."/>
            <person name="Chertkov O."/>
            <person name="Schmutz J."/>
            <person name="Larimer F."/>
            <person name="Land M."/>
            <person name="Kyrpides N."/>
            <person name="Ivanova N."/>
            <person name="Richardson P."/>
        </authorList>
    </citation>
    <scope>NUCLEOTIDE SEQUENCE [LARGE SCALE GENOMIC DNA]</scope>
    <source>
        <strain evidence="3">DSM 2380 / NBRC 103641 / GraBd1</strain>
    </source>
</reference>
<dbReference type="InterPro" id="IPR052738">
    <property type="entry name" value="ABC-Tungstate_binding"/>
</dbReference>
<dbReference type="RefSeq" id="WP_011342164.1">
    <property type="nucleotide sequence ID" value="NC_007498.2"/>
</dbReference>
<keyword evidence="3" id="KW-1185">Reference proteome</keyword>